<dbReference type="GO" id="GO:0007165">
    <property type="term" value="P:signal transduction"/>
    <property type="evidence" value="ECO:0007669"/>
    <property type="project" value="UniProtKB-KW"/>
</dbReference>
<evidence type="ECO:0000313" key="6">
    <source>
        <dbReference type="EMBL" id="SIQ08704.1"/>
    </source>
</evidence>
<sequence>MSPSMQNSKSSRTPFLTAQLNMACIAFVVLTLLPVLIAALTVGFSLWLFLPLPFAIALAWITRRKGMRALKTLIRIEQTLEEANKGGFDSRITHTAHLGEVGMVAWELNDFLDKIETYFKEVDSCFQHVSQGKYDRYALYKGLPGQLRESLIRINTSLELMRKGAEFVSSNELNSDLHTLNTSHLINNLRQNQSDLLSISQEMERVETIAANNGEAAQQSQQSVSTMVKSLHAINTTIDAVVVLIKQLGEESQQMSESLSFITEIADQTNLLALNAAIEAARAGEHGRGFAVVADEVKALSNRTKEAAIEISATVSGFSQRVDEMVVQATESERASTELSEMAEGLRQQFDTFSSAADETRRYISYAKDLTFGSLAKADHVIFKQNGYLMFDHNEERPEVMDAISVNHHQCRLGQWYYEGPGLESFSTTNSYRLLEQPHRAVHEAVQRAVALRNENWREEPETRRKIVAEMALAEDESYKILQYIDDMIGERHRHQA</sequence>
<dbReference type="SMART" id="SM00283">
    <property type="entry name" value="MA"/>
    <property type="match status" value="1"/>
</dbReference>
<gene>
    <name evidence="6" type="ORF">SAMN05421647_10282</name>
</gene>
<dbReference type="Gene3D" id="1.20.120.30">
    <property type="entry name" value="Aspartate receptor, ligand-binding domain"/>
    <property type="match status" value="1"/>
</dbReference>
<dbReference type="GO" id="GO:0016020">
    <property type="term" value="C:membrane"/>
    <property type="evidence" value="ECO:0007669"/>
    <property type="project" value="UniProtKB-SubCell"/>
</dbReference>
<name>A0A1N6PWF7_9GAMM</name>
<dbReference type="STRING" id="49186.SAMN05421647_10282"/>
<dbReference type="Pfam" id="PF13682">
    <property type="entry name" value="CZB"/>
    <property type="match status" value="1"/>
</dbReference>
<dbReference type="EMBL" id="FTMN01000002">
    <property type="protein sequence ID" value="SIQ08704.1"/>
    <property type="molecule type" value="Genomic_DNA"/>
</dbReference>
<keyword evidence="2 3" id="KW-0807">Transducer</keyword>
<evidence type="ECO:0000259" key="5">
    <source>
        <dbReference type="PROSITE" id="PS50111"/>
    </source>
</evidence>
<reference evidence="6 7" key="1">
    <citation type="submission" date="2017-01" db="EMBL/GenBank/DDBJ databases">
        <authorList>
            <person name="Mah S.A."/>
            <person name="Swanson W.J."/>
            <person name="Moy G.W."/>
            <person name="Vacquier V.D."/>
        </authorList>
    </citation>
    <scope>NUCLEOTIDE SEQUENCE [LARGE SCALE GENOMIC DNA]</scope>
    <source>
        <strain evidence="6 7">DSM 7027</strain>
    </source>
</reference>
<dbReference type="PANTHER" id="PTHR32089">
    <property type="entry name" value="METHYL-ACCEPTING CHEMOTAXIS PROTEIN MCPB"/>
    <property type="match status" value="1"/>
</dbReference>
<dbReference type="InterPro" id="IPR004089">
    <property type="entry name" value="MCPsignal_dom"/>
</dbReference>
<organism evidence="6 7">
    <name type="scientific">Marinobacterium stanieri</name>
    <dbReference type="NCBI Taxonomy" id="49186"/>
    <lineage>
        <taxon>Bacteria</taxon>
        <taxon>Pseudomonadati</taxon>
        <taxon>Pseudomonadota</taxon>
        <taxon>Gammaproteobacteria</taxon>
        <taxon>Oceanospirillales</taxon>
        <taxon>Oceanospirillaceae</taxon>
        <taxon>Marinobacterium</taxon>
    </lineage>
</organism>
<dbReference type="SUPFAM" id="SSF58104">
    <property type="entry name" value="Methyl-accepting chemotaxis protein (MCP) signaling domain"/>
    <property type="match status" value="1"/>
</dbReference>
<dbReference type="Pfam" id="PF00015">
    <property type="entry name" value="MCPsignal"/>
    <property type="match status" value="1"/>
</dbReference>
<comment type="subcellular location">
    <subcellularLocation>
        <location evidence="1">Membrane</location>
    </subcellularLocation>
</comment>
<keyword evidence="4" id="KW-1133">Transmembrane helix</keyword>
<dbReference type="Gene3D" id="1.10.287.950">
    <property type="entry name" value="Methyl-accepting chemotaxis protein"/>
    <property type="match status" value="1"/>
</dbReference>
<evidence type="ECO:0000313" key="7">
    <source>
        <dbReference type="Proteomes" id="UP000186895"/>
    </source>
</evidence>
<dbReference type="PROSITE" id="PS50111">
    <property type="entry name" value="CHEMOTAXIS_TRANSDUC_2"/>
    <property type="match status" value="1"/>
</dbReference>
<evidence type="ECO:0000256" key="3">
    <source>
        <dbReference type="PROSITE-ProRule" id="PRU00284"/>
    </source>
</evidence>
<dbReference type="AlphaFoldDB" id="A0A1N6PWF7"/>
<keyword evidence="7" id="KW-1185">Reference proteome</keyword>
<dbReference type="PANTHER" id="PTHR32089:SF112">
    <property type="entry name" value="LYSOZYME-LIKE PROTEIN-RELATED"/>
    <property type="match status" value="1"/>
</dbReference>
<feature type="transmembrane region" description="Helical" evidence="4">
    <location>
        <begin position="20"/>
        <end position="38"/>
    </location>
</feature>
<dbReference type="Proteomes" id="UP000186895">
    <property type="component" value="Unassembled WGS sequence"/>
</dbReference>
<dbReference type="InterPro" id="IPR025991">
    <property type="entry name" value="Chemoreceptor_zinc-bind_dom"/>
</dbReference>
<evidence type="ECO:0000256" key="4">
    <source>
        <dbReference type="SAM" id="Phobius"/>
    </source>
</evidence>
<proteinExistence type="predicted"/>
<evidence type="ECO:0000256" key="1">
    <source>
        <dbReference type="ARBA" id="ARBA00004370"/>
    </source>
</evidence>
<dbReference type="eggNOG" id="COG0840">
    <property type="taxonomic scope" value="Bacteria"/>
</dbReference>
<accession>A0A1N6PWF7</accession>
<feature type="domain" description="Methyl-accepting transducer" evidence="5">
    <location>
        <begin position="188"/>
        <end position="371"/>
    </location>
</feature>
<keyword evidence="6" id="KW-0675">Receptor</keyword>
<protein>
    <submittedName>
        <fullName evidence="6">Chemoreceptor zinc-binding domain-containing protein</fullName>
    </submittedName>
</protein>
<dbReference type="GO" id="GO:0006935">
    <property type="term" value="P:chemotaxis"/>
    <property type="evidence" value="ECO:0007669"/>
    <property type="project" value="UniProtKB-ARBA"/>
</dbReference>
<evidence type="ECO:0000256" key="2">
    <source>
        <dbReference type="ARBA" id="ARBA00023224"/>
    </source>
</evidence>
<keyword evidence="4" id="KW-0472">Membrane</keyword>
<feature type="transmembrane region" description="Helical" evidence="4">
    <location>
        <begin position="44"/>
        <end position="61"/>
    </location>
</feature>
<keyword evidence="4" id="KW-0812">Transmembrane</keyword>